<accession>A0A2N9HR09</accession>
<evidence type="ECO:0000256" key="3">
    <source>
        <dbReference type="ARBA" id="ARBA00022750"/>
    </source>
</evidence>
<dbReference type="Pfam" id="PF14223">
    <property type="entry name" value="Retrotran_gag_2"/>
    <property type="match status" value="1"/>
</dbReference>
<dbReference type="InterPro" id="IPR054722">
    <property type="entry name" value="PolX-like_BBD"/>
</dbReference>
<dbReference type="InterPro" id="IPR036852">
    <property type="entry name" value="Peptidase_S8/S53_dom_sf"/>
</dbReference>
<evidence type="ECO:0000259" key="6">
    <source>
        <dbReference type="PROSITE" id="PS50994"/>
    </source>
</evidence>
<dbReference type="Gene3D" id="3.30.420.10">
    <property type="entry name" value="Ribonuclease H-like superfamily/Ribonuclease H"/>
    <property type="match status" value="1"/>
</dbReference>
<feature type="region of interest" description="Disordered" evidence="5">
    <location>
        <begin position="218"/>
        <end position="296"/>
    </location>
</feature>
<protein>
    <recommendedName>
        <fullName evidence="6">Integrase catalytic domain-containing protein</fullName>
    </recommendedName>
</protein>
<keyword evidence="1" id="KW-0645">Protease</keyword>
<dbReference type="InterPro" id="IPR001584">
    <property type="entry name" value="Integrase_cat-core"/>
</dbReference>
<dbReference type="GO" id="GO:0015074">
    <property type="term" value="P:DNA integration"/>
    <property type="evidence" value="ECO:0007669"/>
    <property type="project" value="InterPro"/>
</dbReference>
<dbReference type="InterPro" id="IPR057670">
    <property type="entry name" value="SH3_retrovirus"/>
</dbReference>
<keyword evidence="4" id="KW-0378">Hydrolase</keyword>
<dbReference type="InterPro" id="IPR043502">
    <property type="entry name" value="DNA/RNA_pol_sf"/>
</dbReference>
<sequence length="1515" mass="172061">MAIANGMMSFQFPRLTKQNFDNWSIRMKALLGSQDAWEIVEKGYEESQDETSLTPNQKEALQKARKKDQQALTLIYQGLDEAMFEKVANATSSKQAWEILQNSLKGVDKVKKVRLQTLRGEFESLHMKESESVSDYFSRVLAIVNQFKRYGENMADTRVVEKILRSLTSKFDYIVVAIEESKDLESMTPDQLMGSLQAHEERLNKKKQEPLEQVLQSKLTLNEKGWRDSSQRGRGRGRGRSQGRGSGGSNGHSSHNNEDRAQNSQTTRDHGRGSFSRPYRRRSATNNVEEKANYVEDLNEEVEPTVLLAYKGENKEEENVWYLDTGASNHMCGNKAMFLELNESVVGNVTFGDLSKVPVKGKGKILIRLKNGDHQFIYDVYYVPSMKNNILSLGQLLEKDYDIHLKDRSCLIRDHQNNLIAKVPMTRNRMFLLNIHNDVAKCLKACYRDSSWLWHLRLGHLNFGGLKLLAKTKMVRGLPSIEHPNQLCEGCLFGKQSRKSFPKEASTRANKPLQLVHADVCGPIKPSSLGKNNYFLLFIDDFSRKTWIYFLKQKSEVFGAFKKFKAFVEKQSDQEIKALRSDRGGEFTSNEFKEFCETNGIRRPLTVPRSPQQNGVAERKNRSILNMARSMLKSKKMPKELWAEAVNCAVYLSNRCPTRSVQGKTPQQAWSRKKPTVSHLRVFGSIAYMHVPDQERSKLDDKSEKYVFIGYDPSSKGYKLYNPSTKKVIVSRDVEFDEEGIWNWNTQEEEKYDFFPFPEEEEQVNEVPEMPTTPPPSPVSPVHESSSSSSSLEGSSSERPRGFRSLQDLYESTENIDDITLFCLFADCEPTGFKEAVQDKKWRNAMNEEIKAIKKNDTWELTTLPHGKKAIGVKWVYKMKKNAKGEVERYKARLVVKGYSQQQGIDYDEVFAPVARLETIRLLIALAAQNKWSIFQMDVKSAFLNGYLEEEVFVEQPIGYVVKGQEGKVLKLKKALYGLKQAPRAWNSRIDKYFQEKGFSKCPHEHALYCKVHENGDILIVCLYVDDLIFTGNNPSMFEDFKNAMAREFEMTDIGLMAYYLGIEVKQTEEGIFISQEGYAKEILKKFEMLDCKSISTPVECGVKLSRHDEEENVNPTLFKSLVGSLRYLTCTRPDILYGVGLVSRYMEAPTMTHLKTAKRILRYVKAIGLEIWMTERVQLVLYSTWVIQHGGWTSKKQPIVTLSTCEAEYVAATSSVCHAVWLRSLLKELHMSQEEATEIFVDNKSALALAKNPVFHDRSKHIDTRYHFIRECIARKEVQLEFVKSQDQVADIFTKPLKYDTFYKLRALLGVIRKTRAAAYIKSLHPTWSPAAIRSALMTTAVPMSAEKSPGAEFAYGAGNLNPLNASNPGLIYDIDPLDYIKYLCGQGFSTKLLQAITGDKSSCPEGSDGAVFDLNYPSFALSTPPLNSISHVFNRTVTNVGLPTCTYKAIVTTPPGLSIKVNPSVLSFTSLGQKLSFSVTIEGTLEKQIVSASLIWDDGTFQVRSPIVVYGAF</sequence>
<name>A0A2N9HR09_FAGSY</name>
<feature type="compositionally biased region" description="Low complexity" evidence="5">
    <location>
        <begin position="780"/>
        <end position="795"/>
    </location>
</feature>
<dbReference type="GO" id="GO:0006508">
    <property type="term" value="P:proteolysis"/>
    <property type="evidence" value="ECO:0007669"/>
    <property type="project" value="UniProtKB-KW"/>
</dbReference>
<dbReference type="InterPro" id="IPR013103">
    <property type="entry name" value="RVT_2"/>
</dbReference>
<evidence type="ECO:0000256" key="5">
    <source>
        <dbReference type="SAM" id="MobiDB-lite"/>
    </source>
</evidence>
<feature type="domain" description="Integrase catalytic" evidence="6">
    <location>
        <begin position="508"/>
        <end position="674"/>
    </location>
</feature>
<dbReference type="EMBL" id="OIVN01004297">
    <property type="protein sequence ID" value="SPD16537.1"/>
    <property type="molecule type" value="Genomic_DNA"/>
</dbReference>
<feature type="region of interest" description="Disordered" evidence="5">
    <location>
        <begin position="760"/>
        <end position="801"/>
    </location>
</feature>
<dbReference type="PANTHER" id="PTHR42648:SF18">
    <property type="entry name" value="RETROTRANSPOSON, UNCLASSIFIED-LIKE PROTEIN"/>
    <property type="match status" value="1"/>
</dbReference>
<dbReference type="InterPro" id="IPR036397">
    <property type="entry name" value="RNaseH_sf"/>
</dbReference>
<proteinExistence type="predicted"/>
<evidence type="ECO:0000256" key="1">
    <source>
        <dbReference type="ARBA" id="ARBA00022670"/>
    </source>
</evidence>
<dbReference type="PROSITE" id="PS50994">
    <property type="entry name" value="INTEGRASE"/>
    <property type="match status" value="1"/>
</dbReference>
<dbReference type="GO" id="GO:0004190">
    <property type="term" value="F:aspartic-type endopeptidase activity"/>
    <property type="evidence" value="ECO:0007669"/>
    <property type="project" value="UniProtKB-KW"/>
</dbReference>
<keyword evidence="3" id="KW-0064">Aspartyl protease</keyword>
<dbReference type="Pfam" id="PF17766">
    <property type="entry name" value="fn3_6"/>
    <property type="match status" value="1"/>
</dbReference>
<dbReference type="InterPro" id="IPR012337">
    <property type="entry name" value="RNaseH-like_sf"/>
</dbReference>
<dbReference type="InterPro" id="IPR039537">
    <property type="entry name" value="Retrotran_Ty1/copia-like"/>
</dbReference>
<dbReference type="InterPro" id="IPR041469">
    <property type="entry name" value="Subtilisin-like_FN3"/>
</dbReference>
<gene>
    <name evidence="7" type="ORF">FSB_LOCUS44419</name>
</gene>
<dbReference type="Gene3D" id="2.60.40.2310">
    <property type="match status" value="1"/>
</dbReference>
<dbReference type="GO" id="GO:0003676">
    <property type="term" value="F:nucleic acid binding"/>
    <property type="evidence" value="ECO:0007669"/>
    <property type="project" value="InterPro"/>
</dbReference>
<feature type="compositionally biased region" description="Basic and acidic residues" evidence="5">
    <location>
        <begin position="255"/>
        <end position="272"/>
    </location>
</feature>
<dbReference type="Pfam" id="PF25597">
    <property type="entry name" value="SH3_retrovirus"/>
    <property type="match status" value="1"/>
</dbReference>
<evidence type="ECO:0000313" key="7">
    <source>
        <dbReference type="EMBL" id="SPD16537.1"/>
    </source>
</evidence>
<evidence type="ECO:0000256" key="4">
    <source>
        <dbReference type="ARBA" id="ARBA00022801"/>
    </source>
</evidence>
<dbReference type="Pfam" id="PF07727">
    <property type="entry name" value="RVT_2"/>
    <property type="match status" value="1"/>
</dbReference>
<dbReference type="Gene3D" id="3.40.50.200">
    <property type="entry name" value="Peptidase S8/S53 domain"/>
    <property type="match status" value="1"/>
</dbReference>
<dbReference type="Pfam" id="PF22936">
    <property type="entry name" value="Pol_BBD"/>
    <property type="match status" value="1"/>
</dbReference>
<dbReference type="Pfam" id="PF13976">
    <property type="entry name" value="gag_pre-integrs"/>
    <property type="match status" value="1"/>
</dbReference>
<dbReference type="GO" id="GO:0046872">
    <property type="term" value="F:metal ion binding"/>
    <property type="evidence" value="ECO:0007669"/>
    <property type="project" value="UniProtKB-KW"/>
</dbReference>
<dbReference type="SUPFAM" id="SSF52743">
    <property type="entry name" value="Subtilisin-like"/>
    <property type="match status" value="1"/>
</dbReference>
<dbReference type="InterPro" id="IPR025724">
    <property type="entry name" value="GAG-pre-integrase_dom"/>
</dbReference>
<organism evidence="7">
    <name type="scientific">Fagus sylvatica</name>
    <name type="common">Beechnut</name>
    <dbReference type="NCBI Taxonomy" id="28930"/>
    <lineage>
        <taxon>Eukaryota</taxon>
        <taxon>Viridiplantae</taxon>
        <taxon>Streptophyta</taxon>
        <taxon>Embryophyta</taxon>
        <taxon>Tracheophyta</taxon>
        <taxon>Spermatophyta</taxon>
        <taxon>Magnoliopsida</taxon>
        <taxon>eudicotyledons</taxon>
        <taxon>Gunneridae</taxon>
        <taxon>Pentapetalae</taxon>
        <taxon>rosids</taxon>
        <taxon>fabids</taxon>
        <taxon>Fagales</taxon>
        <taxon>Fagaceae</taxon>
        <taxon>Fagus</taxon>
    </lineage>
</organism>
<evidence type="ECO:0000256" key="2">
    <source>
        <dbReference type="ARBA" id="ARBA00022723"/>
    </source>
</evidence>
<keyword evidence="2" id="KW-0479">Metal-binding</keyword>
<dbReference type="Pfam" id="PF00665">
    <property type="entry name" value="rve"/>
    <property type="match status" value="1"/>
</dbReference>
<dbReference type="CDD" id="cd09272">
    <property type="entry name" value="RNase_HI_RT_Ty1"/>
    <property type="match status" value="1"/>
</dbReference>
<dbReference type="SUPFAM" id="SSF53098">
    <property type="entry name" value="Ribonuclease H-like"/>
    <property type="match status" value="1"/>
</dbReference>
<dbReference type="PANTHER" id="PTHR42648">
    <property type="entry name" value="TRANSPOSASE, PUTATIVE-RELATED"/>
    <property type="match status" value="1"/>
</dbReference>
<dbReference type="SUPFAM" id="SSF56672">
    <property type="entry name" value="DNA/RNA polymerases"/>
    <property type="match status" value="1"/>
</dbReference>
<reference evidence="7" key="1">
    <citation type="submission" date="2018-02" db="EMBL/GenBank/DDBJ databases">
        <authorList>
            <person name="Cohen D.B."/>
            <person name="Kent A.D."/>
        </authorList>
    </citation>
    <scope>NUCLEOTIDE SEQUENCE</scope>
</reference>
<dbReference type="GO" id="GO:0004252">
    <property type="term" value="F:serine-type endopeptidase activity"/>
    <property type="evidence" value="ECO:0007669"/>
    <property type="project" value="InterPro"/>
</dbReference>